<dbReference type="GO" id="GO:0016020">
    <property type="term" value="C:membrane"/>
    <property type="evidence" value="ECO:0007669"/>
    <property type="project" value="InterPro"/>
</dbReference>
<evidence type="ECO:0000259" key="8">
    <source>
        <dbReference type="PROSITE" id="PS51296"/>
    </source>
</evidence>
<comment type="caution">
    <text evidence="9">The sequence shown here is derived from an EMBL/GenBank/DDBJ whole genome shotgun (WGS) entry which is preliminary data.</text>
</comment>
<dbReference type="GO" id="GO:0046872">
    <property type="term" value="F:metal ion binding"/>
    <property type="evidence" value="ECO:0007669"/>
    <property type="project" value="UniProtKB-KW"/>
</dbReference>
<dbReference type="InterPro" id="IPR017941">
    <property type="entry name" value="Rieske_2Fe-2S"/>
</dbReference>
<dbReference type="PANTHER" id="PTHR21496:SF0">
    <property type="entry name" value="RIESKE DOMAIN-CONTAINING PROTEIN"/>
    <property type="match status" value="1"/>
</dbReference>
<reference evidence="9 10" key="1">
    <citation type="journal article" date="2016" name="Nat. Commun.">
        <title>Thousands of microbial genomes shed light on interconnected biogeochemical processes in an aquifer system.</title>
        <authorList>
            <person name="Anantharaman K."/>
            <person name="Brown C.T."/>
            <person name="Hug L.A."/>
            <person name="Sharon I."/>
            <person name="Castelle C.J."/>
            <person name="Probst A.J."/>
            <person name="Thomas B.C."/>
            <person name="Singh A."/>
            <person name="Wilkins M.J."/>
            <person name="Karaoz U."/>
            <person name="Brodie E.L."/>
            <person name="Williams K.H."/>
            <person name="Hubbard S.S."/>
            <person name="Banfield J.F."/>
        </authorList>
    </citation>
    <scope>NUCLEOTIDE SEQUENCE [LARGE SCALE GENOMIC DNA]</scope>
</reference>
<accession>A0A1F5ZHF2</accession>
<evidence type="ECO:0000256" key="5">
    <source>
        <dbReference type="ARBA" id="ARBA00023157"/>
    </source>
</evidence>
<comment type="cofactor">
    <cofactor evidence="6">
        <name>[2Fe-2S] cluster</name>
        <dbReference type="ChEBI" id="CHEBI:190135"/>
    </cofactor>
</comment>
<evidence type="ECO:0000313" key="10">
    <source>
        <dbReference type="Proteomes" id="UP000177268"/>
    </source>
</evidence>
<dbReference type="InterPro" id="IPR036922">
    <property type="entry name" value="Rieske_2Fe-2S_sf"/>
</dbReference>
<proteinExistence type="inferred from homology"/>
<evidence type="ECO:0000256" key="4">
    <source>
        <dbReference type="ARBA" id="ARBA00023014"/>
    </source>
</evidence>
<dbReference type="PROSITE" id="PS51296">
    <property type="entry name" value="RIESKE"/>
    <property type="match status" value="1"/>
</dbReference>
<dbReference type="CDD" id="cd03528">
    <property type="entry name" value="Rieske_RO_ferredoxin"/>
    <property type="match status" value="1"/>
</dbReference>
<feature type="domain" description="Rieske" evidence="8">
    <location>
        <begin position="5"/>
        <end position="101"/>
    </location>
</feature>
<evidence type="ECO:0000256" key="6">
    <source>
        <dbReference type="ARBA" id="ARBA00034078"/>
    </source>
</evidence>
<evidence type="ECO:0000256" key="2">
    <source>
        <dbReference type="ARBA" id="ARBA00022723"/>
    </source>
</evidence>
<dbReference type="AlphaFoldDB" id="A0A1F5ZHF2"/>
<keyword evidence="4" id="KW-0411">Iron-sulfur</keyword>
<evidence type="ECO:0000256" key="3">
    <source>
        <dbReference type="ARBA" id="ARBA00023004"/>
    </source>
</evidence>
<comment type="similarity">
    <text evidence="7">Belongs to the bacterial ring-hydroxylating dioxygenase ferredoxin component family.</text>
</comment>
<protein>
    <recommendedName>
        <fullName evidence="8">Rieske domain-containing protein</fullName>
    </recommendedName>
</protein>
<dbReference type="PRINTS" id="PR00162">
    <property type="entry name" value="RIESKE"/>
</dbReference>
<keyword evidence="1" id="KW-0001">2Fe-2S</keyword>
<dbReference type="PANTHER" id="PTHR21496">
    <property type="entry name" value="FERREDOXIN-RELATED"/>
    <property type="match status" value="1"/>
</dbReference>
<gene>
    <name evidence="9" type="ORF">A2Z00_04855</name>
</gene>
<dbReference type="STRING" id="1798370.A2Z00_04855"/>
<organism evidence="9 10">
    <name type="scientific">Candidatus Gottesmanbacteria bacterium RBG_13_45_10</name>
    <dbReference type="NCBI Taxonomy" id="1798370"/>
    <lineage>
        <taxon>Bacteria</taxon>
        <taxon>Candidatus Gottesmaniibacteriota</taxon>
    </lineage>
</organism>
<keyword evidence="2" id="KW-0479">Metal-binding</keyword>
<dbReference type="Pfam" id="PF00355">
    <property type="entry name" value="Rieske"/>
    <property type="match status" value="1"/>
</dbReference>
<dbReference type="GO" id="GO:0051537">
    <property type="term" value="F:2 iron, 2 sulfur cluster binding"/>
    <property type="evidence" value="ECO:0007669"/>
    <property type="project" value="UniProtKB-KW"/>
</dbReference>
<evidence type="ECO:0000313" key="9">
    <source>
        <dbReference type="EMBL" id="OGG11542.1"/>
    </source>
</evidence>
<sequence length="103" mass="10709">MATYTKAIKVAELAPGTKRTVVVNGKRIAIANIDGVFFAIDDTCSHAHCSLGTEGFLDGSAIICGCHGAQFDVTSGKVLSPPAPIDLTSYKTKVEGEDVLIAV</sequence>
<dbReference type="SUPFAM" id="SSF50022">
    <property type="entry name" value="ISP domain"/>
    <property type="match status" value="1"/>
</dbReference>
<dbReference type="InterPro" id="IPR005805">
    <property type="entry name" value="Rieske_Fe-S_prot_C"/>
</dbReference>
<keyword evidence="3" id="KW-0408">Iron</keyword>
<dbReference type="EMBL" id="MFIZ01000024">
    <property type="protein sequence ID" value="OGG11542.1"/>
    <property type="molecule type" value="Genomic_DNA"/>
</dbReference>
<name>A0A1F5ZHF2_9BACT</name>
<keyword evidence="5" id="KW-1015">Disulfide bond</keyword>
<dbReference type="Proteomes" id="UP000177268">
    <property type="component" value="Unassembled WGS sequence"/>
</dbReference>
<evidence type="ECO:0000256" key="1">
    <source>
        <dbReference type="ARBA" id="ARBA00022714"/>
    </source>
</evidence>
<evidence type="ECO:0000256" key="7">
    <source>
        <dbReference type="ARBA" id="ARBA00038001"/>
    </source>
</evidence>
<dbReference type="Gene3D" id="2.102.10.10">
    <property type="entry name" value="Rieske [2Fe-2S] iron-sulphur domain"/>
    <property type="match status" value="1"/>
</dbReference>